<proteinExistence type="predicted"/>
<protein>
    <submittedName>
        <fullName evidence="1">Uncharacterized protein</fullName>
    </submittedName>
</protein>
<dbReference type="Proteomes" id="UP000052167">
    <property type="component" value="Unassembled WGS sequence"/>
</dbReference>
<evidence type="ECO:0000313" key="2">
    <source>
        <dbReference type="Proteomes" id="UP000052167"/>
    </source>
</evidence>
<reference evidence="1 2" key="1">
    <citation type="submission" date="2014-06" db="EMBL/GenBank/DDBJ databases">
        <title>Rhizobium pelagicum/R2-400B4.</title>
        <authorList>
            <person name="Kimes N.E."/>
            <person name="Lopez-Perez M."/>
        </authorList>
    </citation>
    <scope>NUCLEOTIDE SEQUENCE [LARGE SCALE GENOMIC DNA]</scope>
    <source>
        <strain evidence="1 2">R2-400B4</strain>
    </source>
</reference>
<sequence>MIASAGLNPADILQLAAAIQSQRLNYGGAGGTANALTVALTPVLLAYTAGLPVRVRATADNTGAATLNINGLGAKAVVTPTNTALLAGDIKNGMILNLFFDPVLDKFVFPAAASAVRQVTPSYMTFSSGSITLSDSVLTNINLAAAVQKFSGGTTISTTSMTIGTADAGLWQLGVSAFINDASAGGSVASFVRRNGSDIASATTLRDSASAMNKAANASVVYPLAAGDVITFVVGQSNMGATRTMQRVDASAARLGNS</sequence>
<evidence type="ECO:0000313" key="1">
    <source>
        <dbReference type="EMBL" id="KEQ06439.1"/>
    </source>
</evidence>
<organism evidence="1 2">
    <name type="scientific">Pseudorhizobium pelagicum</name>
    <dbReference type="NCBI Taxonomy" id="1509405"/>
    <lineage>
        <taxon>Bacteria</taxon>
        <taxon>Pseudomonadati</taxon>
        <taxon>Pseudomonadota</taxon>
        <taxon>Alphaproteobacteria</taxon>
        <taxon>Hyphomicrobiales</taxon>
        <taxon>Rhizobiaceae</taxon>
        <taxon>Rhizobium/Agrobacterium group</taxon>
        <taxon>Pseudorhizobium</taxon>
    </lineage>
</organism>
<accession>A0A922TAN5</accession>
<keyword evidence="2" id="KW-1185">Reference proteome</keyword>
<dbReference type="EMBL" id="JOKJ01000016">
    <property type="protein sequence ID" value="KEQ06439.1"/>
    <property type="molecule type" value="Genomic_DNA"/>
</dbReference>
<name>A0A922TAN5_9HYPH</name>
<gene>
    <name evidence="1" type="ORF">GV68_07220</name>
</gene>
<dbReference type="AlphaFoldDB" id="A0A922TAN5"/>
<comment type="caution">
    <text evidence="1">The sequence shown here is derived from an EMBL/GenBank/DDBJ whole genome shotgun (WGS) entry which is preliminary data.</text>
</comment>